<dbReference type="InterPro" id="IPR036047">
    <property type="entry name" value="F-box-like_dom_sf"/>
</dbReference>
<sequence>MALRRLPPEIWERIIDCLYGQYHTLQICTQVCRNWRRQSLQLLPEKVRMRSRDDVLEFSMQRGHHWKGPRKVRIYGGSRDDEQQPVPHLSVFLAMLAGRWTRLQDLKIFNAVLRPQDLSYDVFHDLASGFSFLTGLRLENVTLPSIATFRRLLSSLPKLRRLRCWPVDFARPQRTDPLAAEKWAPEMRLFKLWLYGPSWTEIARVLTSARVCSDLSNITITDDSPCAPTRKSKIHYIQQLLKDTGHSLRILRLNIGIPPYDADAASELHGLFRHTSS</sequence>
<dbReference type="InterPro" id="IPR032675">
    <property type="entry name" value="LRR_dom_sf"/>
</dbReference>
<organism evidence="1 2">
    <name type="scientific">Rhodonia placenta</name>
    <dbReference type="NCBI Taxonomy" id="104341"/>
    <lineage>
        <taxon>Eukaryota</taxon>
        <taxon>Fungi</taxon>
        <taxon>Dikarya</taxon>
        <taxon>Basidiomycota</taxon>
        <taxon>Agaricomycotina</taxon>
        <taxon>Agaricomycetes</taxon>
        <taxon>Polyporales</taxon>
        <taxon>Adustoporiaceae</taxon>
        <taxon>Rhodonia</taxon>
    </lineage>
</organism>
<accession>A0A8H7TXZ8</accession>
<proteinExistence type="predicted"/>
<comment type="caution">
    <text evidence="1">The sequence shown here is derived from an EMBL/GenBank/DDBJ whole genome shotgun (WGS) entry which is preliminary data.</text>
</comment>
<evidence type="ECO:0000313" key="2">
    <source>
        <dbReference type="Proteomes" id="UP000639403"/>
    </source>
</evidence>
<evidence type="ECO:0008006" key="3">
    <source>
        <dbReference type="Google" id="ProtNLM"/>
    </source>
</evidence>
<dbReference type="AlphaFoldDB" id="A0A8H7TXZ8"/>
<dbReference type="Proteomes" id="UP000639403">
    <property type="component" value="Unassembled WGS sequence"/>
</dbReference>
<reference evidence="1" key="1">
    <citation type="submission" date="2020-11" db="EMBL/GenBank/DDBJ databases">
        <authorList>
            <person name="Koelle M."/>
            <person name="Horta M.A.C."/>
            <person name="Nowrousian M."/>
            <person name="Ohm R.A."/>
            <person name="Benz P."/>
            <person name="Pilgard A."/>
        </authorList>
    </citation>
    <scope>NUCLEOTIDE SEQUENCE</scope>
    <source>
        <strain evidence="1">FPRL280</strain>
    </source>
</reference>
<dbReference type="EMBL" id="JADOXO010000404">
    <property type="protein sequence ID" value="KAF9805104.1"/>
    <property type="molecule type" value="Genomic_DNA"/>
</dbReference>
<dbReference type="Gene3D" id="3.80.10.10">
    <property type="entry name" value="Ribonuclease Inhibitor"/>
    <property type="match status" value="1"/>
</dbReference>
<protein>
    <recommendedName>
        <fullName evidence="3">F-box domain-containing protein</fullName>
    </recommendedName>
</protein>
<name>A0A8H7TXZ8_9APHY</name>
<evidence type="ECO:0000313" key="1">
    <source>
        <dbReference type="EMBL" id="KAF9805104.1"/>
    </source>
</evidence>
<dbReference type="CDD" id="cd09917">
    <property type="entry name" value="F-box_SF"/>
    <property type="match status" value="1"/>
</dbReference>
<gene>
    <name evidence="1" type="ORF">IEO21_09186</name>
</gene>
<dbReference type="SUPFAM" id="SSF81383">
    <property type="entry name" value="F-box domain"/>
    <property type="match status" value="1"/>
</dbReference>
<reference evidence="1" key="2">
    <citation type="journal article" name="Front. Microbiol.">
        <title>Degradative Capacity of Two Strains of Rhodonia placenta: From Phenotype to Genotype.</title>
        <authorList>
            <person name="Kolle M."/>
            <person name="Horta M.A.C."/>
            <person name="Nowrousian M."/>
            <person name="Ohm R.A."/>
            <person name="Benz J.P."/>
            <person name="Pilgard A."/>
        </authorList>
    </citation>
    <scope>NUCLEOTIDE SEQUENCE</scope>
    <source>
        <strain evidence="1">FPRL280</strain>
    </source>
</reference>